<evidence type="ECO:0000256" key="3">
    <source>
        <dbReference type="ARBA" id="ARBA00022692"/>
    </source>
</evidence>
<dbReference type="CDD" id="cd01949">
    <property type="entry name" value="GGDEF"/>
    <property type="match status" value="1"/>
</dbReference>
<dbReference type="GO" id="GO:1902201">
    <property type="term" value="P:negative regulation of bacterial-type flagellum-dependent cell motility"/>
    <property type="evidence" value="ECO:0007669"/>
    <property type="project" value="TreeGrafter"/>
</dbReference>
<dbReference type="InterPro" id="IPR043128">
    <property type="entry name" value="Rev_trsase/Diguanyl_cyclase"/>
</dbReference>
<protein>
    <recommendedName>
        <fullName evidence="2">diguanylate cyclase</fullName>
        <ecNumber evidence="2">2.7.7.65</ecNumber>
    </recommendedName>
</protein>
<evidence type="ECO:0000259" key="8">
    <source>
        <dbReference type="PROSITE" id="PS50887"/>
    </source>
</evidence>
<dbReference type="EC" id="2.7.7.65" evidence="2"/>
<feature type="transmembrane region" description="Helical" evidence="7">
    <location>
        <begin position="195"/>
        <end position="214"/>
    </location>
</feature>
<dbReference type="PANTHER" id="PTHR45138:SF9">
    <property type="entry name" value="DIGUANYLATE CYCLASE DGCM-RELATED"/>
    <property type="match status" value="1"/>
</dbReference>
<evidence type="ECO:0000256" key="5">
    <source>
        <dbReference type="ARBA" id="ARBA00023136"/>
    </source>
</evidence>
<dbReference type="GO" id="GO:0052621">
    <property type="term" value="F:diguanylate cyclase activity"/>
    <property type="evidence" value="ECO:0007669"/>
    <property type="project" value="UniProtKB-EC"/>
</dbReference>
<evidence type="ECO:0000256" key="6">
    <source>
        <dbReference type="ARBA" id="ARBA00034247"/>
    </source>
</evidence>
<accession>A0A5B9EIU6</accession>
<organism evidence="9 10">
    <name type="scientific">Terriglobus albidus</name>
    <dbReference type="NCBI Taxonomy" id="1592106"/>
    <lineage>
        <taxon>Bacteria</taxon>
        <taxon>Pseudomonadati</taxon>
        <taxon>Acidobacteriota</taxon>
        <taxon>Terriglobia</taxon>
        <taxon>Terriglobales</taxon>
        <taxon>Acidobacteriaceae</taxon>
        <taxon>Terriglobus</taxon>
    </lineage>
</organism>
<dbReference type="EMBL" id="CP042806">
    <property type="protein sequence ID" value="QEE30036.1"/>
    <property type="molecule type" value="Genomic_DNA"/>
</dbReference>
<keyword evidence="10" id="KW-1185">Reference proteome</keyword>
<dbReference type="GO" id="GO:0043709">
    <property type="term" value="P:cell adhesion involved in single-species biofilm formation"/>
    <property type="evidence" value="ECO:0007669"/>
    <property type="project" value="TreeGrafter"/>
</dbReference>
<dbReference type="InterPro" id="IPR050469">
    <property type="entry name" value="Diguanylate_Cyclase"/>
</dbReference>
<gene>
    <name evidence="9" type="ORF">FTW19_19860</name>
</gene>
<comment type="subcellular location">
    <subcellularLocation>
        <location evidence="1">Membrane</location>
        <topology evidence="1">Multi-pass membrane protein</topology>
    </subcellularLocation>
</comment>
<proteinExistence type="predicted"/>
<dbReference type="SMART" id="SM00267">
    <property type="entry name" value="GGDEF"/>
    <property type="match status" value="1"/>
</dbReference>
<evidence type="ECO:0000313" key="9">
    <source>
        <dbReference type="EMBL" id="QEE30036.1"/>
    </source>
</evidence>
<dbReference type="InterPro" id="IPR029787">
    <property type="entry name" value="Nucleotide_cyclase"/>
</dbReference>
<evidence type="ECO:0000313" key="10">
    <source>
        <dbReference type="Proteomes" id="UP000321820"/>
    </source>
</evidence>
<dbReference type="Pfam" id="PF13675">
    <property type="entry name" value="PilJ"/>
    <property type="match status" value="1"/>
</dbReference>
<evidence type="ECO:0000256" key="1">
    <source>
        <dbReference type="ARBA" id="ARBA00004141"/>
    </source>
</evidence>
<dbReference type="PANTHER" id="PTHR45138">
    <property type="entry name" value="REGULATORY COMPONENTS OF SENSORY TRANSDUCTION SYSTEM"/>
    <property type="match status" value="1"/>
</dbReference>
<dbReference type="InterPro" id="IPR029095">
    <property type="entry name" value="NarX-like_N"/>
</dbReference>
<dbReference type="Gene3D" id="3.30.70.270">
    <property type="match status" value="1"/>
</dbReference>
<dbReference type="GO" id="GO:0005886">
    <property type="term" value="C:plasma membrane"/>
    <property type="evidence" value="ECO:0007669"/>
    <property type="project" value="TreeGrafter"/>
</dbReference>
<evidence type="ECO:0000256" key="7">
    <source>
        <dbReference type="SAM" id="Phobius"/>
    </source>
</evidence>
<feature type="domain" description="GGDEF" evidence="8">
    <location>
        <begin position="262"/>
        <end position="394"/>
    </location>
</feature>
<keyword evidence="5 7" id="KW-0472">Membrane</keyword>
<comment type="catalytic activity">
    <reaction evidence="6">
        <text>2 GTP = 3',3'-c-di-GMP + 2 diphosphate</text>
        <dbReference type="Rhea" id="RHEA:24898"/>
        <dbReference type="ChEBI" id="CHEBI:33019"/>
        <dbReference type="ChEBI" id="CHEBI:37565"/>
        <dbReference type="ChEBI" id="CHEBI:58805"/>
        <dbReference type="EC" id="2.7.7.65"/>
    </reaction>
</comment>
<dbReference type="SUPFAM" id="SSF55073">
    <property type="entry name" value="Nucleotide cyclase"/>
    <property type="match status" value="1"/>
</dbReference>
<dbReference type="NCBIfam" id="TIGR00254">
    <property type="entry name" value="GGDEF"/>
    <property type="match status" value="1"/>
</dbReference>
<dbReference type="RefSeq" id="WP_147649306.1">
    <property type="nucleotide sequence ID" value="NZ_CP042806.1"/>
</dbReference>
<keyword evidence="4 7" id="KW-1133">Transmembrane helix</keyword>
<dbReference type="Proteomes" id="UP000321820">
    <property type="component" value="Chromosome"/>
</dbReference>
<dbReference type="KEGG" id="talb:FTW19_19860"/>
<evidence type="ECO:0000256" key="2">
    <source>
        <dbReference type="ARBA" id="ARBA00012528"/>
    </source>
</evidence>
<name>A0A5B9EIU6_9BACT</name>
<dbReference type="FunFam" id="3.30.70.270:FF:000001">
    <property type="entry name" value="Diguanylate cyclase domain protein"/>
    <property type="match status" value="1"/>
</dbReference>
<dbReference type="PROSITE" id="PS50887">
    <property type="entry name" value="GGDEF"/>
    <property type="match status" value="1"/>
</dbReference>
<evidence type="ECO:0000256" key="4">
    <source>
        <dbReference type="ARBA" id="ARBA00022989"/>
    </source>
</evidence>
<dbReference type="Pfam" id="PF00990">
    <property type="entry name" value="GGDEF"/>
    <property type="match status" value="1"/>
</dbReference>
<dbReference type="AlphaFoldDB" id="A0A5B9EIU6"/>
<sequence>MATPPAKLASTPVSRRTTVTYVTALLLIAALSISSHLLTNTIIQRQSATAGTVNMAGRQRMLAQRIFRISLQMADGSEDFVQARVELINAITQMERERDNLLHGSVSPRILPPATPRLQTIYFDGQDSLEHLGDQFLDHAKHFAATRHEGVSLGNEDLNAIGFLLQQKLLPALEMAVTAYQADSEEAIQRLNHTMLLLLCFMLLLLLTEALFIYQPLFHRLKVSYDALITAARTDPLTGSLNRRAFLEECAKIFQRFRRTGSPIAMLALDLDHFKSINDTWGHATGDRVILEFVGATLSCLRPHDRMGRLGGEEFSILLPNTHPETALELAESIRSTVASLPITAETGEELHFSVSIGIAASLPGDGDIFAVLARADRNLYIAKEQGRNRTAMA</sequence>
<reference evidence="9 10" key="1">
    <citation type="submission" date="2019-08" db="EMBL/GenBank/DDBJ databases">
        <title>Complete genome sequence of Terriglobus albidus strain ORNL.</title>
        <authorList>
            <person name="Podar M."/>
        </authorList>
    </citation>
    <scope>NUCLEOTIDE SEQUENCE [LARGE SCALE GENOMIC DNA]</scope>
    <source>
        <strain evidence="9 10">ORNL</strain>
    </source>
</reference>
<keyword evidence="3 7" id="KW-0812">Transmembrane</keyword>
<feature type="transmembrane region" description="Helical" evidence="7">
    <location>
        <begin position="20"/>
        <end position="38"/>
    </location>
</feature>
<dbReference type="InterPro" id="IPR000160">
    <property type="entry name" value="GGDEF_dom"/>
</dbReference>
<dbReference type="OrthoDB" id="9783388at2"/>